<dbReference type="EMBL" id="BAAAZE010000007">
    <property type="protein sequence ID" value="GAA4019968.1"/>
    <property type="molecule type" value="Genomic_DNA"/>
</dbReference>
<dbReference type="Gene3D" id="3.20.20.370">
    <property type="entry name" value="Glycoside hydrolase/deacetylase"/>
    <property type="match status" value="1"/>
</dbReference>
<name>A0ABP7T2P9_9BURK</name>
<comment type="caution">
    <text evidence="3">The sequence shown here is derived from an EMBL/GenBank/DDBJ whole genome shotgun (WGS) entry which is preliminary data.</text>
</comment>
<feature type="transmembrane region" description="Helical" evidence="2">
    <location>
        <begin position="32"/>
        <end position="51"/>
    </location>
</feature>
<evidence type="ECO:0000256" key="2">
    <source>
        <dbReference type="SAM" id="Phobius"/>
    </source>
</evidence>
<evidence type="ECO:0000313" key="3">
    <source>
        <dbReference type="EMBL" id="GAA4019968.1"/>
    </source>
</evidence>
<dbReference type="Gene3D" id="3.40.50.880">
    <property type="match status" value="1"/>
</dbReference>
<keyword evidence="2" id="KW-1133">Transmembrane helix</keyword>
<feature type="compositionally biased region" description="Polar residues" evidence="1">
    <location>
        <begin position="307"/>
        <end position="320"/>
    </location>
</feature>
<dbReference type="Proteomes" id="UP001501353">
    <property type="component" value="Unassembled WGS sequence"/>
</dbReference>
<keyword evidence="4" id="KW-1185">Reference proteome</keyword>
<evidence type="ECO:0000313" key="4">
    <source>
        <dbReference type="Proteomes" id="UP001501353"/>
    </source>
</evidence>
<dbReference type="InterPro" id="IPR029062">
    <property type="entry name" value="Class_I_gatase-like"/>
</dbReference>
<feature type="region of interest" description="Disordered" evidence="1">
    <location>
        <begin position="305"/>
        <end position="331"/>
    </location>
</feature>
<accession>A0ABP7T2P9</accession>
<sequence>MLISRISEWLVNVPDNVKKLGQTKLKSNKKKFFSGGVLIAATFMPLVLVNAQTTVAPVTNITSLALMSGIPSPGTIALLLPDGLAITNPGVTAWLDAAREEGLRIETLTDTQFLALGSGANAYRGLILPDGFHVTAPETLVTAIQNYVTGGGQAMLVYDFGALTSDGAYAIPKSRFSTLAGVDYLLYDELRDRTTGLGPITGLESNLRQIQVPPGKSMLFASSATSPAISAAKAAVAPQISTTSAKVIATETGSLKSANLAPNEALYLPVGPSNPGGVLGYDHAQQFKADPIDKHTLVRTATGPVASKTTTPTVPSTALRSLNGPAPTKTAVAPPLKFNTAKKLPVVNDTTPLTTTTSGIGVARPLSFAAVTTAATDSVHAVSGYVYGALTYPTFVTRGTFAGTQLANSPQFGLVAGINPVGSGKVLFVNAPLTYLKGGADGMLMHGFLHYFANDMLKLPRLSTMPNARAGLTLNWHLCSNFTTDMAQLTRQGVFTNGPFSIHITAGPDTIAFGDRLGWNLPLNTAAQTMLRNLQSQGHRIGNHGGWIHDYFGENASESNQATFQQYLDLNKNAVEAAIGRPTIEYAAPQGNTPSWAMNWLEQNGVVGTYYLGHTGMGPTRNYSDGVFKNPKLWINPVMPLGLYATFEEFIEYNIPKQNVIDWYKQMIDFSVQNRTNRLIYMHPNGAAEWSDVVLNMLAYAKTQKQAGKFAWYTIADIDNFMNARSKVGWNETVSATGVRQYTATHPTNLARMSWIFPKTGFAKPLVTAGTATVSDGGDSWLVVASGGKTLSFSANPI</sequence>
<evidence type="ECO:0000256" key="1">
    <source>
        <dbReference type="SAM" id="MobiDB-lite"/>
    </source>
</evidence>
<protein>
    <recommendedName>
        <fullName evidence="5">NodB homology domain-containing protein</fullName>
    </recommendedName>
</protein>
<keyword evidence="2" id="KW-0812">Transmembrane</keyword>
<dbReference type="SUPFAM" id="SSF88713">
    <property type="entry name" value="Glycoside hydrolase/deacetylase"/>
    <property type="match status" value="1"/>
</dbReference>
<dbReference type="InterPro" id="IPR011330">
    <property type="entry name" value="Glyco_hydro/deAcase_b/a-brl"/>
</dbReference>
<organism evidence="3 4">
    <name type="scientific">Actimicrobium antarcticum</name>
    <dbReference type="NCBI Taxonomy" id="1051899"/>
    <lineage>
        <taxon>Bacteria</taxon>
        <taxon>Pseudomonadati</taxon>
        <taxon>Pseudomonadota</taxon>
        <taxon>Betaproteobacteria</taxon>
        <taxon>Burkholderiales</taxon>
        <taxon>Oxalobacteraceae</taxon>
        <taxon>Actimicrobium</taxon>
    </lineage>
</organism>
<keyword evidence="2" id="KW-0472">Membrane</keyword>
<evidence type="ECO:0008006" key="5">
    <source>
        <dbReference type="Google" id="ProtNLM"/>
    </source>
</evidence>
<proteinExistence type="predicted"/>
<dbReference type="CDD" id="cd10926">
    <property type="entry name" value="CE4_u2"/>
    <property type="match status" value="1"/>
</dbReference>
<gene>
    <name evidence="3" type="ORF">GCM10022212_15460</name>
</gene>
<dbReference type="CDD" id="cd03143">
    <property type="entry name" value="A4_beta-galactosidase_middle_domain"/>
    <property type="match status" value="1"/>
</dbReference>
<reference evidence="4" key="1">
    <citation type="journal article" date="2019" name="Int. J. Syst. Evol. Microbiol.">
        <title>The Global Catalogue of Microorganisms (GCM) 10K type strain sequencing project: providing services to taxonomists for standard genome sequencing and annotation.</title>
        <authorList>
            <consortium name="The Broad Institute Genomics Platform"/>
            <consortium name="The Broad Institute Genome Sequencing Center for Infectious Disease"/>
            <person name="Wu L."/>
            <person name="Ma J."/>
        </authorList>
    </citation>
    <scope>NUCLEOTIDE SEQUENCE [LARGE SCALE GENOMIC DNA]</scope>
    <source>
        <strain evidence="4">JCM 16673</strain>
    </source>
</reference>